<feature type="compositionally biased region" description="Polar residues" evidence="1">
    <location>
        <begin position="320"/>
        <end position="330"/>
    </location>
</feature>
<keyword evidence="4" id="KW-1185">Reference proteome</keyword>
<feature type="transmembrane region" description="Helical" evidence="2">
    <location>
        <begin position="348"/>
        <end position="367"/>
    </location>
</feature>
<dbReference type="HOGENOM" id="CLU_732849_0_0_2"/>
<gene>
    <name evidence="3" type="ORF">MA03_07255</name>
</gene>
<organism evidence="3 4">
    <name type="scientific">Infirmifilum uzonense</name>
    <dbReference type="NCBI Taxonomy" id="1550241"/>
    <lineage>
        <taxon>Archaea</taxon>
        <taxon>Thermoproteota</taxon>
        <taxon>Thermoprotei</taxon>
        <taxon>Thermofilales</taxon>
        <taxon>Thermofilaceae</taxon>
        <taxon>Infirmifilum</taxon>
    </lineage>
</organism>
<protein>
    <submittedName>
        <fullName evidence="3">Uncharacterized protein</fullName>
    </submittedName>
</protein>
<dbReference type="KEGG" id="thf:MA03_07255"/>
<dbReference type="PATRIC" id="fig|1550241.5.peg.1501"/>
<feature type="region of interest" description="Disordered" evidence="1">
    <location>
        <begin position="271"/>
        <end position="338"/>
    </location>
</feature>
<evidence type="ECO:0000256" key="1">
    <source>
        <dbReference type="SAM" id="MobiDB-lite"/>
    </source>
</evidence>
<keyword evidence="2" id="KW-0812">Transmembrane</keyword>
<proteinExistence type="predicted"/>
<keyword evidence="2" id="KW-0472">Membrane</keyword>
<evidence type="ECO:0000256" key="2">
    <source>
        <dbReference type="SAM" id="Phobius"/>
    </source>
</evidence>
<evidence type="ECO:0000313" key="3">
    <source>
        <dbReference type="EMBL" id="AKG39077.1"/>
    </source>
</evidence>
<feature type="compositionally biased region" description="Polar residues" evidence="1">
    <location>
        <begin position="271"/>
        <end position="282"/>
    </location>
</feature>
<evidence type="ECO:0000313" key="4">
    <source>
        <dbReference type="Proteomes" id="UP000067434"/>
    </source>
</evidence>
<keyword evidence="2" id="KW-1133">Transmembrane helix</keyword>
<accession>A0A0F7FI67</accession>
<dbReference type="STRING" id="1550241.MA03_07255"/>
<reference evidence="3 4" key="1">
    <citation type="journal article" date="2015" name="Stand. Genomic Sci.">
        <title>Complete genome sequence of and proposal of Thermofilum uzonense sp. nov. a novel hyperthermophilic crenarchaeon and emended description of the genus Thermofilum.</title>
        <authorList>
            <person name="Toshchakov S.V."/>
            <person name="Korzhenkov A.A."/>
            <person name="Samarov N.I."/>
            <person name="Mazunin I.O."/>
            <person name="Mozhey O.I."/>
            <person name="Shmyr I.S."/>
            <person name="Derbikova K.S."/>
            <person name="Taranov E.A."/>
            <person name="Dominova I.N."/>
            <person name="Bonch-Osmolovskaya E.A."/>
            <person name="Patrushev M.V."/>
            <person name="Podosokorskaya O.A."/>
            <person name="Kublanov I.V."/>
        </authorList>
    </citation>
    <scope>NUCLEOTIDE SEQUENCE [LARGE SCALE GENOMIC DNA]</scope>
    <source>
        <strain evidence="3 4">1807-2</strain>
    </source>
</reference>
<dbReference type="AlphaFoldDB" id="A0A0F7FI67"/>
<name>A0A0F7FI67_9CREN</name>
<dbReference type="EMBL" id="CP009961">
    <property type="protein sequence ID" value="AKG39077.1"/>
    <property type="molecule type" value="Genomic_DNA"/>
</dbReference>
<dbReference type="Proteomes" id="UP000067434">
    <property type="component" value="Chromosome"/>
</dbReference>
<sequence length="377" mass="40207">MLYNGTVLSLPTLQRLFDAGNLLSCDVNGYIAVQRYGRVDVYDPSGRLLASVEASGKPLVGQRFLLVAGDAVIRAFALPWGFEAFRLDELSSPKCVKVLSATRAASKAVTVASPCTCPVRMRVESYVLLFDLDTGLWDVFSTGLVAAWAVPSGALWVKNATVYFNGKPVATGGQALPVNGFDGFAVVDREVKVYDTAGRLAAALPLPRGKGLAVSRVNEGFLACSDYECSSLNASIDLEGIYQPPVVLDGDTYYVLLAGGRLKLVLKPMNTSVTPQHGNSTPPVKPRNDTAQPDKTTRLEPEAQQSTVEQATGYKPGLGNASSALQAPQNATPSPVVTPAVATPPQGASWLLVLLLLGVAAAAFLWLRRRSVYRYVF</sequence>